<accession>A0A2P6TWY6</accession>
<comment type="caution">
    <text evidence="1">The sequence shown here is derived from an EMBL/GenBank/DDBJ whole genome shotgun (WGS) entry which is preliminary data.</text>
</comment>
<dbReference type="AlphaFoldDB" id="A0A2P6TWY6"/>
<evidence type="ECO:0000313" key="1">
    <source>
        <dbReference type="EMBL" id="PRW58567.1"/>
    </source>
</evidence>
<organism evidence="1 2">
    <name type="scientific">Chlorella sorokiniana</name>
    <name type="common">Freshwater green alga</name>
    <dbReference type="NCBI Taxonomy" id="3076"/>
    <lineage>
        <taxon>Eukaryota</taxon>
        <taxon>Viridiplantae</taxon>
        <taxon>Chlorophyta</taxon>
        <taxon>core chlorophytes</taxon>
        <taxon>Trebouxiophyceae</taxon>
        <taxon>Chlorellales</taxon>
        <taxon>Chlorellaceae</taxon>
        <taxon>Chlorella clade</taxon>
        <taxon>Chlorella</taxon>
    </lineage>
</organism>
<evidence type="ECO:0000313" key="2">
    <source>
        <dbReference type="Proteomes" id="UP000239899"/>
    </source>
</evidence>
<name>A0A2P6TWY6_CHLSO</name>
<gene>
    <name evidence="1" type="ORF">C2E21_3101</name>
</gene>
<sequence>MSQHRSQVLRAYRELLGLVRRLPEGQRASALAEARQAMRQHAAEPAEDRQQELFKQLVAKVSFLRVVTPRLPGEVSSIGTGHYVMRDGKLVEGAGRSAGARVADGTISMDEARQRHQQLLQRQHFGREPPPYNPASF</sequence>
<proteinExistence type="predicted"/>
<reference evidence="1 2" key="1">
    <citation type="journal article" date="2018" name="Plant J.">
        <title>Genome sequences of Chlorella sorokiniana UTEX 1602 and Micractinium conductrix SAG 241.80: implications to maltose excretion by a green alga.</title>
        <authorList>
            <person name="Arriola M.B."/>
            <person name="Velmurugan N."/>
            <person name="Zhang Y."/>
            <person name="Plunkett M.H."/>
            <person name="Hondzo H."/>
            <person name="Barney B.M."/>
        </authorList>
    </citation>
    <scope>NUCLEOTIDE SEQUENCE [LARGE SCALE GENOMIC DNA]</scope>
    <source>
        <strain evidence="2">UTEX 1602</strain>
    </source>
</reference>
<keyword evidence="2" id="KW-1185">Reference proteome</keyword>
<protein>
    <submittedName>
        <fullName evidence="1">LYR motif-containing</fullName>
    </submittedName>
</protein>
<dbReference type="EMBL" id="LHPG02000005">
    <property type="protein sequence ID" value="PRW58567.1"/>
    <property type="molecule type" value="Genomic_DNA"/>
</dbReference>
<dbReference type="OrthoDB" id="525068at2759"/>
<dbReference type="Proteomes" id="UP000239899">
    <property type="component" value="Unassembled WGS sequence"/>
</dbReference>